<evidence type="ECO:0008006" key="4">
    <source>
        <dbReference type="Google" id="ProtNLM"/>
    </source>
</evidence>
<accession>A0A2G5U6B2</accession>
<proteinExistence type="predicted"/>
<evidence type="ECO:0000313" key="3">
    <source>
        <dbReference type="Proteomes" id="UP000230233"/>
    </source>
</evidence>
<dbReference type="AlphaFoldDB" id="A0A2G5U6B2"/>
<feature type="chain" id="PRO_5013647005" description="MAM domain-containing protein" evidence="1">
    <location>
        <begin position="19"/>
        <end position="627"/>
    </location>
</feature>
<feature type="signal peptide" evidence="1">
    <location>
        <begin position="1"/>
        <end position="18"/>
    </location>
</feature>
<protein>
    <recommendedName>
        <fullName evidence="4">MAM domain-containing protein</fullName>
    </recommendedName>
</protein>
<keyword evidence="1" id="KW-0732">Signal</keyword>
<name>A0A2G5U6B2_9PELO</name>
<keyword evidence="3" id="KW-1185">Reference proteome</keyword>
<organism evidence="2 3">
    <name type="scientific">Caenorhabditis nigoni</name>
    <dbReference type="NCBI Taxonomy" id="1611254"/>
    <lineage>
        <taxon>Eukaryota</taxon>
        <taxon>Metazoa</taxon>
        <taxon>Ecdysozoa</taxon>
        <taxon>Nematoda</taxon>
        <taxon>Chromadorea</taxon>
        <taxon>Rhabditida</taxon>
        <taxon>Rhabditina</taxon>
        <taxon>Rhabditomorpha</taxon>
        <taxon>Rhabditoidea</taxon>
        <taxon>Rhabditidae</taxon>
        <taxon>Peloderinae</taxon>
        <taxon>Caenorhabditis</taxon>
    </lineage>
</organism>
<reference evidence="3" key="1">
    <citation type="submission" date="2017-10" db="EMBL/GenBank/DDBJ databases">
        <title>Rapid genome shrinkage in a self-fertile nematode reveals novel sperm competition proteins.</title>
        <authorList>
            <person name="Yin D."/>
            <person name="Schwarz E.M."/>
            <person name="Thomas C.G."/>
            <person name="Felde R.L."/>
            <person name="Korf I.F."/>
            <person name="Cutter A.D."/>
            <person name="Schartner C.M."/>
            <person name="Ralston E.J."/>
            <person name="Meyer B.J."/>
            <person name="Haag E.S."/>
        </authorList>
    </citation>
    <scope>NUCLEOTIDE SEQUENCE [LARGE SCALE GENOMIC DNA]</scope>
    <source>
        <strain evidence="3">JU1422</strain>
    </source>
</reference>
<dbReference type="Proteomes" id="UP000230233">
    <property type="component" value="Chromosome IV"/>
</dbReference>
<dbReference type="OrthoDB" id="5793558at2759"/>
<dbReference type="EMBL" id="PDUG01000004">
    <property type="protein sequence ID" value="PIC34891.1"/>
    <property type="molecule type" value="Genomic_DNA"/>
</dbReference>
<evidence type="ECO:0000313" key="2">
    <source>
        <dbReference type="EMBL" id="PIC34891.1"/>
    </source>
</evidence>
<evidence type="ECO:0000256" key="1">
    <source>
        <dbReference type="SAM" id="SignalP"/>
    </source>
</evidence>
<sequence>MVIFFFLLLVELSDFCFQISDAMKRWILIFHTIFILGKFGNTQPQPPQQLQVCLRDIEEDICPQREGYDAECDTRCGQLYPMRIGSGCRTRQTGQLLSFFGIRSFVCTCHLSPIACANPQFAVHPYHTLVVQQHFHLAPIQQLPQNCGSPMPASLSCRDVSLCSSWQYSREFEWYSGRPNGLARPRELPVGEFLAGTSQQGATWATISTCDALCSTTSVNLTAKVWRPPTVMVELCFKEKETTMCAPVHASNGHLINEIIPETNYFQVMLRFSNVTAGEMILLDDLKIDYQPCQKKIKSAASPVLSTNVSTVPLKAGGLPITLLNSNKGDPRMVQHRMCQDGECEHKPHHSAFHSSTAKMCVGRPGLAYCRQKCRALDASESSAKCLRQRENPLIKKCICHVRRSPVKRIEGGVIEPTTVSREVEMNRVLADDVTSMTNFPPSTTTVVTEAPSTTTKFMMMDIQNEEKAEEETAKMIVLERPKHQLRCEETNCNFEKDTKCGWADLRMLSRHFNNISVAMKRGDENRYGISRLESKSYSGLLYKASLIGPIQMSIDVYPSHEIDVRICVQNLRKCQTQTIAPRSWNRISARIKVQSTEKIFVLFYNNAMETKSIAIDNILVKNGACI</sequence>
<gene>
    <name evidence="2" type="primary">Cni-T23F6.5</name>
    <name evidence="2" type="synonym">Cnig_chr_IV.g14415</name>
    <name evidence="2" type="ORF">B9Z55_014415</name>
</gene>
<comment type="caution">
    <text evidence="2">The sequence shown here is derived from an EMBL/GenBank/DDBJ whole genome shotgun (WGS) entry which is preliminary data.</text>
</comment>